<evidence type="ECO:0000256" key="1">
    <source>
        <dbReference type="SAM" id="Phobius"/>
    </source>
</evidence>
<name>A0A8H7E411_9EURO</name>
<keyword evidence="1" id="KW-0812">Transmembrane</keyword>
<proteinExistence type="predicted"/>
<comment type="caution">
    <text evidence="2">The sequence shown here is derived from an EMBL/GenBank/DDBJ whole genome shotgun (WGS) entry which is preliminary data.</text>
</comment>
<gene>
    <name evidence="2" type="ORF">GJ744_010660</name>
</gene>
<keyword evidence="1" id="KW-1133">Transmembrane helix</keyword>
<dbReference type="AlphaFoldDB" id="A0A8H7E411"/>
<accession>A0A8H7E411</accession>
<evidence type="ECO:0000313" key="2">
    <source>
        <dbReference type="EMBL" id="KAF7507343.1"/>
    </source>
</evidence>
<dbReference type="OrthoDB" id="5428890at2759"/>
<sequence>MPNASPLKWRFIWNNHNNLHSQTSNTLAEAKASVRPYLTTNCRKEFLHECWGLQLNNLGSEKELQSYQSYLHHYEESCLCVPTSLADCTHEHFCKAVQQLQKGTRKSCEATIKSLLPQTSQNPEAAKECINFVGRAILLIDISGWKMDEILPNFIIRVIASDSKQEDQYRMPLSFNARTFAEVAGIKILWSRDLLSHLEMGLNDSTLAIFHNVKVLQLYEQSALGAIFPDAFIDETRRTLSLMLPCADKAAVKWFNSKQRRIGLDITAGNCPHLRATQRNIQDFNLWRDRLIISKEAFDSSQPSGLLQFWRDDRNRVQWWTFWIAIIVFLLTLVGVIESALQVYKAYYPSPQLQTSKVR</sequence>
<keyword evidence="1" id="KW-0472">Membrane</keyword>
<feature type="transmembrane region" description="Helical" evidence="1">
    <location>
        <begin position="317"/>
        <end position="337"/>
    </location>
</feature>
<dbReference type="Proteomes" id="UP000606974">
    <property type="component" value="Unassembled WGS sequence"/>
</dbReference>
<evidence type="ECO:0000313" key="3">
    <source>
        <dbReference type="Proteomes" id="UP000606974"/>
    </source>
</evidence>
<organism evidence="2 3">
    <name type="scientific">Endocarpon pusillum</name>
    <dbReference type="NCBI Taxonomy" id="364733"/>
    <lineage>
        <taxon>Eukaryota</taxon>
        <taxon>Fungi</taxon>
        <taxon>Dikarya</taxon>
        <taxon>Ascomycota</taxon>
        <taxon>Pezizomycotina</taxon>
        <taxon>Eurotiomycetes</taxon>
        <taxon>Chaetothyriomycetidae</taxon>
        <taxon>Verrucariales</taxon>
        <taxon>Verrucariaceae</taxon>
        <taxon>Endocarpon</taxon>
    </lineage>
</organism>
<protein>
    <submittedName>
        <fullName evidence="2">Uncharacterized protein</fullName>
    </submittedName>
</protein>
<dbReference type="EMBL" id="JAACFV010000070">
    <property type="protein sequence ID" value="KAF7507343.1"/>
    <property type="molecule type" value="Genomic_DNA"/>
</dbReference>
<keyword evidence="3" id="KW-1185">Reference proteome</keyword>
<reference evidence="2" key="1">
    <citation type="submission" date="2020-02" db="EMBL/GenBank/DDBJ databases">
        <authorList>
            <person name="Palmer J.M."/>
        </authorList>
    </citation>
    <scope>NUCLEOTIDE SEQUENCE</scope>
    <source>
        <strain evidence="2">EPUS1.4</strain>
        <tissue evidence="2">Thallus</tissue>
    </source>
</reference>